<evidence type="ECO:0000256" key="2">
    <source>
        <dbReference type="SAM" id="Phobius"/>
    </source>
</evidence>
<gene>
    <name evidence="3" type="ORF">HG66A1_27700</name>
</gene>
<feature type="region of interest" description="Disordered" evidence="1">
    <location>
        <begin position="645"/>
        <end position="669"/>
    </location>
</feature>
<dbReference type="InterPro" id="IPR043129">
    <property type="entry name" value="ATPase_NBD"/>
</dbReference>
<evidence type="ECO:0000313" key="3">
    <source>
        <dbReference type="EMBL" id="QDT20978.1"/>
    </source>
</evidence>
<dbReference type="PANTHER" id="PTHR32432">
    <property type="entry name" value="CELL DIVISION PROTEIN FTSA-RELATED"/>
    <property type="match status" value="1"/>
</dbReference>
<organism evidence="3 4">
    <name type="scientific">Gimesia chilikensis</name>
    <dbReference type="NCBI Taxonomy" id="2605989"/>
    <lineage>
        <taxon>Bacteria</taxon>
        <taxon>Pseudomonadati</taxon>
        <taxon>Planctomycetota</taxon>
        <taxon>Planctomycetia</taxon>
        <taxon>Planctomycetales</taxon>
        <taxon>Planctomycetaceae</taxon>
        <taxon>Gimesia</taxon>
    </lineage>
</organism>
<dbReference type="Pfam" id="PF11104">
    <property type="entry name" value="PilM_2"/>
    <property type="match status" value="1"/>
</dbReference>
<dbReference type="RefSeq" id="WP_145184547.1">
    <property type="nucleotide sequence ID" value="NZ_CP036266.1"/>
</dbReference>
<feature type="compositionally biased region" description="Low complexity" evidence="1">
    <location>
        <begin position="707"/>
        <end position="716"/>
    </location>
</feature>
<dbReference type="PANTHER" id="PTHR32432:SF3">
    <property type="entry name" value="ETHANOLAMINE UTILIZATION PROTEIN EUTJ"/>
    <property type="match status" value="1"/>
</dbReference>
<dbReference type="InterPro" id="IPR050696">
    <property type="entry name" value="FtsA/MreB"/>
</dbReference>
<dbReference type="AlphaFoldDB" id="A0A517PNQ0"/>
<dbReference type="NCBIfam" id="TIGR01175">
    <property type="entry name" value="pilM"/>
    <property type="match status" value="1"/>
</dbReference>
<dbReference type="Gene3D" id="3.30.420.40">
    <property type="match status" value="2"/>
</dbReference>
<keyword evidence="4" id="KW-1185">Reference proteome</keyword>
<dbReference type="InterPro" id="IPR005883">
    <property type="entry name" value="PilM"/>
</dbReference>
<feature type="compositionally biased region" description="Low complexity" evidence="1">
    <location>
        <begin position="645"/>
        <end position="654"/>
    </location>
</feature>
<dbReference type="SUPFAM" id="SSF53067">
    <property type="entry name" value="Actin-like ATPase domain"/>
    <property type="match status" value="2"/>
</dbReference>
<sequence length="716" mass="78895">MAENQAVWGIEIGQAGLKAIRLRYAEAADQVIAVAFDYIPHPKILSQPDADPEELISQALDTFLSRNEIKGDVIAISVPGQTSLARFIQLPPVQSNRVPEIVKYEAKQQIPFALEDVIWDYQPLGGGIEEGGYMLDAEVGIFAMKRDQVLKTLKPFIDRKVEVELIQIAPLGLYNTLCYDSLGMRVDTDYDGNPEESSIVVDMGADSTTLMVTNGSKIWIRNVPIGGNHFTRALTKEMKLTFAKAEHLKCNATRSEDPRAVFQALRPVFNEYVSEIQRSIGYFSSVNREAKISKVYGTGNGFKLAGLQKFLQQNLQYEVERLDDFQGLVGDAVLNEPLFQDNILTFTVPYGIALQALKQTMIRTTLLPPEIATARKIRRKKPWAVVSAAALMVGLCISAVGYSNVANSVSKDRFGEAETKVNNLTTQVSGYKSSYDSAAGDFTTLIENGNKLVWNLDSRENWLEVYKAIDECLPRDVGDEIDNEQIAKSNRIKLPGITVTHHKDLAQWFEKLSPQAKSLLPPIDKEKPPEGEGYVFTLTGVHYHHDESKPTTDVGVLYVHETLLKNLQSWTVKNPNSQPVDVRKMGISHAVILKDEVRPFQYYPYGKPPGMRGTDGGMGRGFAGLGGGQPGMGALPGEDVGFGSSPMGPMGRPGVRPRPRPEKETKVIPLKKTTFTLEFVWQPIPVLEREENPPEAPAAEGEGGETPGAEGEAPPA</sequence>
<dbReference type="Proteomes" id="UP000320421">
    <property type="component" value="Chromosome"/>
</dbReference>
<dbReference type="CDD" id="cd24049">
    <property type="entry name" value="ASKHA_NBD_PilM"/>
    <property type="match status" value="1"/>
</dbReference>
<evidence type="ECO:0000256" key="1">
    <source>
        <dbReference type="SAM" id="MobiDB-lite"/>
    </source>
</evidence>
<dbReference type="Gene3D" id="3.30.1490.300">
    <property type="match status" value="1"/>
</dbReference>
<keyword evidence="2" id="KW-0472">Membrane</keyword>
<reference evidence="3 4" key="1">
    <citation type="submission" date="2019-02" db="EMBL/GenBank/DDBJ databases">
        <title>Deep-cultivation of Planctomycetes and their phenomic and genomic characterization uncovers novel biology.</title>
        <authorList>
            <person name="Wiegand S."/>
            <person name="Jogler M."/>
            <person name="Boedeker C."/>
            <person name="Pinto D."/>
            <person name="Vollmers J."/>
            <person name="Rivas-Marin E."/>
            <person name="Kohn T."/>
            <person name="Peeters S.H."/>
            <person name="Heuer A."/>
            <person name="Rast P."/>
            <person name="Oberbeckmann S."/>
            <person name="Bunk B."/>
            <person name="Jeske O."/>
            <person name="Meyerdierks A."/>
            <person name="Storesund J.E."/>
            <person name="Kallscheuer N."/>
            <person name="Luecker S."/>
            <person name="Lage O.M."/>
            <person name="Pohl T."/>
            <person name="Merkel B.J."/>
            <person name="Hornburger P."/>
            <person name="Mueller R.-W."/>
            <person name="Bruemmer F."/>
            <person name="Labrenz M."/>
            <person name="Spormann A.M."/>
            <person name="Op den Camp H."/>
            <person name="Overmann J."/>
            <person name="Amann R."/>
            <person name="Jetten M.S.M."/>
            <person name="Mascher T."/>
            <person name="Medema M.H."/>
            <person name="Devos D.P."/>
            <person name="Kaster A.-K."/>
            <person name="Ovreas L."/>
            <person name="Rohde M."/>
            <person name="Galperin M.Y."/>
            <person name="Jogler C."/>
        </authorList>
    </citation>
    <scope>NUCLEOTIDE SEQUENCE [LARGE SCALE GENOMIC DNA]</scope>
    <source>
        <strain evidence="3 4">HG66A1</strain>
    </source>
</reference>
<keyword evidence="2" id="KW-1133">Transmembrane helix</keyword>
<feature type="region of interest" description="Disordered" evidence="1">
    <location>
        <begin position="686"/>
        <end position="716"/>
    </location>
</feature>
<proteinExistence type="predicted"/>
<name>A0A517PNQ0_9PLAN</name>
<dbReference type="OrthoDB" id="9768127at2"/>
<accession>A0A517PNQ0</accession>
<protein>
    <submittedName>
        <fullName evidence="3">Competence protein A</fullName>
    </submittedName>
</protein>
<evidence type="ECO:0000313" key="4">
    <source>
        <dbReference type="Proteomes" id="UP000320421"/>
    </source>
</evidence>
<feature type="transmembrane region" description="Helical" evidence="2">
    <location>
        <begin position="383"/>
        <end position="402"/>
    </location>
</feature>
<dbReference type="EMBL" id="CP036266">
    <property type="protein sequence ID" value="QDT20978.1"/>
    <property type="molecule type" value="Genomic_DNA"/>
</dbReference>
<keyword evidence="2" id="KW-0812">Transmembrane</keyword>